<reference evidence="6 7" key="1">
    <citation type="submission" date="2016-10" db="EMBL/GenBank/DDBJ databases">
        <authorList>
            <person name="de Groot N.N."/>
        </authorList>
    </citation>
    <scope>NUCLEOTIDE SEQUENCE [LARGE SCALE GENOMIC DNA]</scope>
    <source>
        <strain evidence="6 7">Calf135</strain>
    </source>
</reference>
<comment type="subcellular location">
    <subcellularLocation>
        <location evidence="1">Cell envelope</location>
    </subcellularLocation>
</comment>
<feature type="domain" description="NEAT" evidence="5">
    <location>
        <begin position="243"/>
        <end position="386"/>
    </location>
</feature>
<dbReference type="OrthoDB" id="9806398at2"/>
<sequence>MQKKYLYIKSKIKSRKKNIFYKVITFLLAVIISFSSALEYSKAFQKIKDGYYKVDISLMKKYDDEASMGNNALKQYAIVEVSNGKIKMKLRFLPLQFMGFTGYLSNLEVKNRKVNIISQYDNYDIYNDPINGKNEKYKGVKYPKDMEFDISADEDTIPVKVYVPVMAELGSGEQEARLKINWPKEIEKCRIKNNDFDNQNEFNGNVSEERIENQEQALEIGEENAYKDNRKLPKLEKGEKLNLEDGYYEVNVSLYHEREDKPSMGNGAMVNKANILSKEGKYHMIIASNKMTVQNITASLVSFQVRDDNEYYYFSKAYAYDLEIEGESQKRPRVFEFSINRKDPMIYVKVDPKVKPMGEVPIGARLKIDWSSLRQVEESKAELYEIKKKGTPKKTFNPNDSIDRLDDGIRYRAPKGTFTRNVRFKSDKIFGGKEYLETVKKLGRSTKFDIYSFSAEDDFGKVQKNKNPVSITMKKGELSGIPIRARYIDDLSEIATSVKGDEVTFKLSRLGKIAIIYEENNSSKKPIIKASGEIKKANIQINKDKNSSPSRNIEKSKKETSKSANLKNKNDKKDESEKKSNLKGNPPVTTLTNDNQEFNKSIEENDDKNENTLEENNEKLETQENLKVIFFGIMAIVMSVIAAIYVYVNIGKKLLYEIDLSKKLKEIINKGDII</sequence>
<dbReference type="PROSITE" id="PS50978">
    <property type="entry name" value="NEAT"/>
    <property type="match status" value="2"/>
</dbReference>
<organism evidence="6 7">
    <name type="scientific">Peptostreptococcus russellii</name>
    <dbReference type="NCBI Taxonomy" id="215200"/>
    <lineage>
        <taxon>Bacteria</taxon>
        <taxon>Bacillati</taxon>
        <taxon>Bacillota</taxon>
        <taxon>Clostridia</taxon>
        <taxon>Peptostreptococcales</taxon>
        <taxon>Peptostreptococcaceae</taxon>
        <taxon>Peptostreptococcus</taxon>
    </lineage>
</organism>
<feature type="transmembrane region" description="Helical" evidence="4">
    <location>
        <begin position="628"/>
        <end position="648"/>
    </location>
</feature>
<keyword evidence="4" id="KW-0812">Transmembrane</keyword>
<name>A0A1H8IT19_9FIRM</name>
<evidence type="ECO:0000313" key="7">
    <source>
        <dbReference type="Proteomes" id="UP000199512"/>
    </source>
</evidence>
<feature type="compositionally biased region" description="Basic and acidic residues" evidence="3">
    <location>
        <begin position="600"/>
        <end position="611"/>
    </location>
</feature>
<dbReference type="InterPro" id="IPR006635">
    <property type="entry name" value="NEAT_dom"/>
</dbReference>
<dbReference type="Proteomes" id="UP000199512">
    <property type="component" value="Unassembled WGS sequence"/>
</dbReference>
<evidence type="ECO:0000256" key="4">
    <source>
        <dbReference type="SAM" id="Phobius"/>
    </source>
</evidence>
<dbReference type="EMBL" id="FODF01000009">
    <property type="protein sequence ID" value="SEN71793.1"/>
    <property type="molecule type" value="Genomic_DNA"/>
</dbReference>
<dbReference type="STRING" id="215200.SAMN05216454_10930"/>
<feature type="compositionally biased region" description="Polar residues" evidence="3">
    <location>
        <begin position="587"/>
        <end position="599"/>
    </location>
</feature>
<proteinExistence type="predicted"/>
<feature type="transmembrane region" description="Helical" evidence="4">
    <location>
        <begin position="20"/>
        <end position="38"/>
    </location>
</feature>
<evidence type="ECO:0000256" key="1">
    <source>
        <dbReference type="ARBA" id="ARBA00004196"/>
    </source>
</evidence>
<keyword evidence="4" id="KW-0472">Membrane</keyword>
<accession>A0A1H8IT19</accession>
<dbReference type="GO" id="GO:0030313">
    <property type="term" value="C:cell envelope"/>
    <property type="evidence" value="ECO:0007669"/>
    <property type="project" value="UniProtKB-SubCell"/>
</dbReference>
<feature type="compositionally biased region" description="Basic and acidic residues" evidence="3">
    <location>
        <begin position="539"/>
        <end position="561"/>
    </location>
</feature>
<feature type="domain" description="NEAT" evidence="5">
    <location>
        <begin position="47"/>
        <end position="188"/>
    </location>
</feature>
<dbReference type="SUPFAM" id="SSF158911">
    <property type="entry name" value="NEAT domain-like"/>
    <property type="match status" value="2"/>
</dbReference>
<dbReference type="AlphaFoldDB" id="A0A1H8IT19"/>
<evidence type="ECO:0000259" key="5">
    <source>
        <dbReference type="PROSITE" id="PS50978"/>
    </source>
</evidence>
<evidence type="ECO:0000313" key="6">
    <source>
        <dbReference type="EMBL" id="SEN71793.1"/>
    </source>
</evidence>
<gene>
    <name evidence="6" type="ORF">SAMN05216454_10930</name>
</gene>
<keyword evidence="7" id="KW-1185">Reference proteome</keyword>
<evidence type="ECO:0000256" key="2">
    <source>
        <dbReference type="ARBA" id="ARBA00022729"/>
    </source>
</evidence>
<feature type="region of interest" description="Disordered" evidence="3">
    <location>
        <begin position="539"/>
        <end position="611"/>
    </location>
</feature>
<evidence type="ECO:0000256" key="3">
    <source>
        <dbReference type="SAM" id="MobiDB-lite"/>
    </source>
</evidence>
<dbReference type="Gene3D" id="2.60.40.1850">
    <property type="match status" value="2"/>
</dbReference>
<keyword evidence="2" id="KW-0732">Signal</keyword>
<keyword evidence="4" id="KW-1133">Transmembrane helix</keyword>
<protein>
    <submittedName>
        <fullName evidence="6">Iron Transport-associated domain-containing protein</fullName>
    </submittedName>
</protein>
<feature type="compositionally biased region" description="Basic and acidic residues" evidence="3">
    <location>
        <begin position="568"/>
        <end position="580"/>
    </location>
</feature>
<dbReference type="InterPro" id="IPR037250">
    <property type="entry name" value="NEAT_dom_sf"/>
</dbReference>